<accession>A0A4Y8S4U9</accession>
<feature type="chain" id="PRO_5021393904" description="DUF4595 domain-containing protein" evidence="1">
    <location>
        <begin position="25"/>
        <end position="291"/>
    </location>
</feature>
<keyword evidence="1" id="KW-0732">Signal</keyword>
<dbReference type="RefSeq" id="WP_133236189.1">
    <property type="nucleotide sequence ID" value="NZ_SOZE01000042.1"/>
</dbReference>
<protein>
    <recommendedName>
        <fullName evidence="4">DUF4595 domain-containing protein</fullName>
    </recommendedName>
</protein>
<reference evidence="2 3" key="1">
    <citation type="journal article" date="2017" name="Int. J. Syst. Evol. Microbiol.">
        <title>Mucilaginibacterpsychrotolerans sp. nov., isolated from peatlands.</title>
        <authorList>
            <person name="Deng Y."/>
            <person name="Shen L."/>
            <person name="Xu B."/>
            <person name="Liu Y."/>
            <person name="Gu Z."/>
            <person name="Liu H."/>
            <person name="Zhou Y."/>
        </authorList>
    </citation>
    <scope>NUCLEOTIDE SEQUENCE [LARGE SCALE GENOMIC DNA]</scope>
    <source>
        <strain evidence="2 3">NH7-4</strain>
    </source>
</reference>
<sequence>MSRLIFYALCLVSIGSLTTNPSIAQTDFESKASRKIIVKYKIKEIVSYLSPEEGKPGDSIPVDNMFFDKHGVCIRKTTNNYTDIFYYNSKKQKVKQVYIGKNQTDSTVIIFEYDDRGNMILSKKIRTSQDDKFKDLYFIHQFTYNSDNEVLTDVWIDRKGEIQNSEKREYFPAEPNSGIQKVVKYYDMYGRAYQIKKSYTDCRIITYDIGDTVNTVSYEQFLDKDQKIVKVINHRHFGPHAFDMVEKMGHGIIPTTTVTEFYRYNEYGLCSERSTYREGKLIEKQTWYYRK</sequence>
<keyword evidence="3" id="KW-1185">Reference proteome</keyword>
<proteinExistence type="predicted"/>
<evidence type="ECO:0000313" key="3">
    <source>
        <dbReference type="Proteomes" id="UP000297540"/>
    </source>
</evidence>
<gene>
    <name evidence="2" type="ORF">E2R66_25280</name>
</gene>
<organism evidence="2 3">
    <name type="scientific">Mucilaginibacter psychrotolerans</name>
    <dbReference type="NCBI Taxonomy" id="1524096"/>
    <lineage>
        <taxon>Bacteria</taxon>
        <taxon>Pseudomonadati</taxon>
        <taxon>Bacteroidota</taxon>
        <taxon>Sphingobacteriia</taxon>
        <taxon>Sphingobacteriales</taxon>
        <taxon>Sphingobacteriaceae</taxon>
        <taxon>Mucilaginibacter</taxon>
    </lineage>
</organism>
<evidence type="ECO:0000313" key="2">
    <source>
        <dbReference type="EMBL" id="TFF33590.1"/>
    </source>
</evidence>
<evidence type="ECO:0008006" key="4">
    <source>
        <dbReference type="Google" id="ProtNLM"/>
    </source>
</evidence>
<comment type="caution">
    <text evidence="2">The sequence shown here is derived from an EMBL/GenBank/DDBJ whole genome shotgun (WGS) entry which is preliminary data.</text>
</comment>
<feature type="signal peptide" evidence="1">
    <location>
        <begin position="1"/>
        <end position="24"/>
    </location>
</feature>
<dbReference type="AlphaFoldDB" id="A0A4Y8S4U9"/>
<name>A0A4Y8S4U9_9SPHI</name>
<evidence type="ECO:0000256" key="1">
    <source>
        <dbReference type="SAM" id="SignalP"/>
    </source>
</evidence>
<dbReference type="Proteomes" id="UP000297540">
    <property type="component" value="Unassembled WGS sequence"/>
</dbReference>
<dbReference type="OrthoDB" id="892328at2"/>
<dbReference type="EMBL" id="SOZE01000042">
    <property type="protein sequence ID" value="TFF33590.1"/>
    <property type="molecule type" value="Genomic_DNA"/>
</dbReference>